<dbReference type="Pfam" id="PF05593">
    <property type="entry name" value="RHS_repeat"/>
    <property type="match status" value="1"/>
</dbReference>
<dbReference type="InterPro" id="IPR022385">
    <property type="entry name" value="Rhs_assc_core"/>
</dbReference>
<dbReference type="Proteomes" id="UP000028493">
    <property type="component" value="Unassembled WGS sequence"/>
</dbReference>
<sequence length="1435" mass="162319">MPEAARLGDTIGHSSAMAGLVAGTIIGSLISAAGGILAGALFVAGVAASCVGVGVLLIGASIAVGMAAGALGDMARDACVSAGASSRSPSGTITSGSTNVLINNKPAAIAKRSTVACSKEDGVRQMAQGSDSVFINGLPASRVGDNTTCDAAVMTGSSNVLIGGGTKTEAKITPEIPEWAYTVSDLTLLASGFISFGGGISKGPGALQKLFSKIPGADKIRKVACRFGWLGVALPVVGILTRPVEVIAGQKFLSDEDELDFVFEAELPLYWQRSYLSRYQYDSVLGQGWNLFWESQLTRAEDGILWRNLSGDIVPFPDVPEDHRCFCPDAQSWLIHTENGEWEIRDAGELVYHYATFDNDGISRLSHIRDNVGNEQRFHYNDQQQMVNITGNGGLNLHCDYGVMEIDGKVVSRLTTVWRELYNGQRVRLCHYHYDEGARLVGVNHRGDHFQRQFGWAEHGIMAWHQDKRGLRCDYEWEQTEDGLWRVISQKTSEGADYRLDYDDENLTRTAHWHDNSRTVWTLNEAQQIIHCVDRSGTEHHILWDEFGLPNGYKDAEGDTRSGEWDKLGRLLSMTDGNDNKTQWQYQNDTDRLTFIFWPDGTETTLDYDEFGRLVSETSPLKQTSRYHYSLNTLRPYLRTDAKGGESRFMWNGQGQLIRHTDCSGQSSDWQYDNENRLSRFTNALMETVRYNYDENGQLVLVTYPDGSTEQMEWDSADQLIHHQRNKNAPRAWEYNALGQIVGTTDRLQRQIRYQYSPEGHLVQIENANGGRYLLNRDAEGRLIEEIRPDDTLIRYEYNAVGLLSAEKRMGDRVFKQPVRSVYLHYDAAGNLITRETDTDSYQYQWDKMGRLLEAARVPSTAGNQLGLLPNTIGFEYDALGRVIREQNGEGVIQFSYDEMDNLTELTLPQGDTLRWFYYGSGHLSAIRHNQQMITEFERDNLHRETSRTQGKLFQFREYDPLGRRISQYSVRDKSASIGQGKPWRAWHYDRQDDLCLMEDHYRGWVEYLYNSESRLKKVTSVDSFEEMLWYDRADNLLERPHSMMEREAEESQHLTPQGDRLTQWNQWRYEHDAHGNVISRGTSIGNRQIYRYDGDNRLIIAEGHGMKANYHYDALGRRIRKVVTTWPTGTPQQEQTDFVWHGLKLLQERNVNTGKTQTYCYESHDSYTPLACIVAKGSVHDYFWYHTDINGAPLEVTDDEGKIAWSGKYDAFGAVNSTTMTYFTDTERSPKNFDQNLRYAGQYFDKETGMHFNTFRYYAPEIGRFISPDPIGINGGLNLYAYAPNPMSWIDPLGLAKLFELGTYGELNGPTHVGDKLQAHELLRHEYLRQQGLAETSRLSGNPSIALDLDHHTRGPKKDTRGIGGTHWHETQTRANEGLGKNDFASTLKRELDITSGGLRKSGVPASRVKRLRRQAENFFRGLANKAKSAGTCK</sequence>
<dbReference type="InterPro" id="IPR008727">
    <property type="entry name" value="PAAR_motif"/>
</dbReference>
<dbReference type="PANTHER" id="PTHR32305:SF15">
    <property type="entry name" value="PROTEIN RHSA-RELATED"/>
    <property type="match status" value="1"/>
</dbReference>
<dbReference type="CDD" id="cd14740">
    <property type="entry name" value="PAAR_4"/>
    <property type="match status" value="1"/>
</dbReference>
<feature type="domain" description="Teneurin-like YD-shell" evidence="5">
    <location>
        <begin position="562"/>
        <end position="658"/>
    </location>
</feature>
<dbReference type="PANTHER" id="PTHR32305">
    <property type="match status" value="1"/>
</dbReference>
<feature type="compositionally biased region" description="Basic and acidic residues" evidence="2">
    <location>
        <begin position="1349"/>
        <end position="1373"/>
    </location>
</feature>
<accession>A0A077PQ28</accession>
<dbReference type="NCBIfam" id="TIGR01643">
    <property type="entry name" value="YD_repeat_2x"/>
    <property type="match status" value="8"/>
</dbReference>
<gene>
    <name evidence="6" type="ORF">XBKB1_680003</name>
</gene>
<feature type="domain" description="Teneurin-like YD-shell" evidence="5">
    <location>
        <begin position="1002"/>
        <end position="1270"/>
    </location>
</feature>
<dbReference type="NCBIfam" id="TIGR03696">
    <property type="entry name" value="Rhs_assc_core"/>
    <property type="match status" value="1"/>
</dbReference>
<dbReference type="RefSeq" id="WP_038193550.1">
    <property type="nucleotide sequence ID" value="NZ_CAWLXS010000067.1"/>
</dbReference>
<dbReference type="InterPro" id="IPR045351">
    <property type="entry name" value="DUF6531"/>
</dbReference>
<dbReference type="HOGENOM" id="CLU_001218_1_4_6"/>
<comment type="caution">
    <text evidence="6">The sequence shown here is derived from an EMBL/GenBank/DDBJ whole genome shotgun (WGS) entry which is preliminary data.</text>
</comment>
<feature type="region of interest" description="Disordered" evidence="2">
    <location>
        <begin position="1346"/>
        <end position="1378"/>
    </location>
</feature>
<dbReference type="Pfam" id="PF05488">
    <property type="entry name" value="PAAR_motif"/>
    <property type="match status" value="1"/>
</dbReference>
<proteinExistence type="predicted"/>
<keyword evidence="3" id="KW-0812">Transmembrane</keyword>
<dbReference type="EMBL" id="CBSZ010000404">
    <property type="protein sequence ID" value="CDH26420.1"/>
    <property type="molecule type" value="Genomic_DNA"/>
</dbReference>
<dbReference type="InterPro" id="IPR056823">
    <property type="entry name" value="TEN-like_YD-shell"/>
</dbReference>
<reference evidence="6" key="1">
    <citation type="submission" date="2013-07" db="EMBL/GenBank/DDBJ databases">
        <title>Sub-species coevolution in mutualistic symbiosis.</title>
        <authorList>
            <person name="Murfin K."/>
            <person name="Klassen J."/>
            <person name="Lee M."/>
            <person name="Forst S."/>
            <person name="Stock P."/>
            <person name="Goodrich-Blair H."/>
        </authorList>
    </citation>
    <scope>NUCLEOTIDE SEQUENCE [LARGE SCALE GENOMIC DNA]</scope>
    <source>
        <strain evidence="6">Kraussei Becker Underwood</strain>
    </source>
</reference>
<feature type="domain" description="DUF6531" evidence="4">
    <location>
        <begin position="242"/>
        <end position="316"/>
    </location>
</feature>
<evidence type="ECO:0000256" key="2">
    <source>
        <dbReference type="SAM" id="MobiDB-lite"/>
    </source>
</evidence>
<evidence type="ECO:0000259" key="5">
    <source>
        <dbReference type="Pfam" id="PF25023"/>
    </source>
</evidence>
<feature type="domain" description="Teneurin-like YD-shell" evidence="5">
    <location>
        <begin position="715"/>
        <end position="854"/>
    </location>
</feature>
<evidence type="ECO:0000313" key="6">
    <source>
        <dbReference type="EMBL" id="CDH26420.1"/>
    </source>
</evidence>
<dbReference type="Gene3D" id="2.180.10.10">
    <property type="entry name" value="RHS repeat-associated core"/>
    <property type="match status" value="3"/>
</dbReference>
<keyword evidence="1" id="KW-0677">Repeat</keyword>
<dbReference type="CDD" id="cd14742">
    <property type="entry name" value="PAAR_RHS"/>
    <property type="match status" value="1"/>
</dbReference>
<dbReference type="InterPro" id="IPR050708">
    <property type="entry name" value="T6SS_VgrG/RHS"/>
</dbReference>
<evidence type="ECO:0000259" key="4">
    <source>
        <dbReference type="Pfam" id="PF20148"/>
    </source>
</evidence>
<evidence type="ECO:0000256" key="3">
    <source>
        <dbReference type="SAM" id="Phobius"/>
    </source>
</evidence>
<dbReference type="Pfam" id="PF20148">
    <property type="entry name" value="DUF6531"/>
    <property type="match status" value="1"/>
</dbReference>
<dbReference type="Pfam" id="PF25023">
    <property type="entry name" value="TEN_YD-shell"/>
    <property type="match status" value="3"/>
</dbReference>
<feature type="transmembrane region" description="Helical" evidence="3">
    <location>
        <begin position="50"/>
        <end position="71"/>
    </location>
</feature>
<protein>
    <submittedName>
        <fullName evidence="6">Similar to Rhs-family protein</fullName>
    </submittedName>
</protein>
<feature type="transmembrane region" description="Helical" evidence="3">
    <location>
        <begin position="20"/>
        <end position="43"/>
    </location>
</feature>
<organism evidence="6">
    <name type="scientific">Xenorhabdus bovienii str. kraussei Becker Underwood</name>
    <dbReference type="NCBI Taxonomy" id="1398204"/>
    <lineage>
        <taxon>Bacteria</taxon>
        <taxon>Pseudomonadati</taxon>
        <taxon>Pseudomonadota</taxon>
        <taxon>Gammaproteobacteria</taxon>
        <taxon>Enterobacterales</taxon>
        <taxon>Morganellaceae</taxon>
        <taxon>Xenorhabdus</taxon>
    </lineage>
</organism>
<dbReference type="Gene3D" id="2.60.200.60">
    <property type="match status" value="1"/>
</dbReference>
<dbReference type="InterPro" id="IPR031325">
    <property type="entry name" value="RHS_repeat"/>
</dbReference>
<name>A0A077PQ28_XENBV</name>
<dbReference type="InterPro" id="IPR006530">
    <property type="entry name" value="YD"/>
</dbReference>
<evidence type="ECO:0000256" key="1">
    <source>
        <dbReference type="ARBA" id="ARBA00022737"/>
    </source>
</evidence>
<keyword evidence="3" id="KW-0472">Membrane</keyword>
<keyword evidence="3" id="KW-1133">Transmembrane helix</keyword>